<dbReference type="PROSITE" id="PS50885">
    <property type="entry name" value="HAMP"/>
    <property type="match status" value="1"/>
</dbReference>
<sequence length="675" mass="76797">MAAVFPASTAISEHATRVIKVKQLHTIGTSLRLAFVFSAVLTLFVSVVSLYSWYEQNSQVRYALDDYFPRIQASFLFEENLTALVNEFNELQQTTNTVNRLQVREQIEQRLQKIKAINPHLDSVHQNALNQQVASSHRLLSKLDSAVNNNNQEKGKLDVISSRVNWLHDDFNNELNSLTQDLSWQQSSLLNQLSQRKDLHENQDLQNAQQTIQKELQLVFELSHIETQIVSTLKEMLNTHSGDIDSLKQHIQYLNFLKHSIDENVRSLSSYSSTITLHQTVYSLWELGTQQNYLPGTLAAWQQAQQTLMSTIGDKERVFTQIRNQLETQLGNSHQQLQTFNLRLEKIMQISGLLILSAMVTALLFVILVNYLYIRPRMIRRFQLLNDAVVKLSNGELDADIPVSGNDELGRIANLLRQTIEQINQQQRQLGQEICDRIATEKNLRTAQSELIQTAKLAVVGQTMTTLAHEINQPLNALSMYLFSANRALEQQDVGLVKNYIVTMRSLVERMDNIVKRLRNFARRRDSELAGGAINLQQVIYSSWELLALKHRPLKASLHYPDHFPAVYGDDVLIQQVLVNLFTNALEACLEEPPTITINFEEEAATVTLYIADNGKGWPVLLADRLLTPFTTDKAVGLGIGLSISHSIMRQCQGELHIASTLDHHALVILRFRKL</sequence>
<dbReference type="Gene3D" id="1.10.287.130">
    <property type="match status" value="1"/>
</dbReference>
<keyword evidence="7" id="KW-0418">Kinase</keyword>
<comment type="caution">
    <text evidence="14">The sequence shown here is derived from an EMBL/GenBank/DDBJ whole genome shotgun (WGS) entry which is preliminary data.</text>
</comment>
<protein>
    <recommendedName>
        <fullName evidence="3">histidine kinase</fullName>
        <ecNumber evidence="3">2.7.13.3</ecNumber>
    </recommendedName>
</protein>
<evidence type="ECO:0000256" key="4">
    <source>
        <dbReference type="ARBA" id="ARBA00022553"/>
    </source>
</evidence>
<dbReference type="SUPFAM" id="SSF47384">
    <property type="entry name" value="Homodimeric domain of signal transducing histidine kinase"/>
    <property type="match status" value="1"/>
</dbReference>
<keyword evidence="4" id="KW-0597">Phosphoprotein</keyword>
<feature type="transmembrane region" description="Helical" evidence="11">
    <location>
        <begin position="33"/>
        <end position="54"/>
    </location>
</feature>
<organism evidence="14 15">
    <name type="scientific">Escherichia marmotae</name>
    <dbReference type="NCBI Taxonomy" id="1499973"/>
    <lineage>
        <taxon>Bacteria</taxon>
        <taxon>Pseudomonadati</taxon>
        <taxon>Pseudomonadota</taxon>
        <taxon>Gammaproteobacteria</taxon>
        <taxon>Enterobacterales</taxon>
        <taxon>Enterobacteriaceae</taxon>
        <taxon>Escherichia</taxon>
    </lineage>
</organism>
<name>A0AAW5MH77_9ESCH</name>
<keyword evidence="11" id="KW-0472">Membrane</keyword>
<accession>A0AAW5MH77</accession>
<evidence type="ECO:0000259" key="12">
    <source>
        <dbReference type="PROSITE" id="PS50109"/>
    </source>
</evidence>
<keyword evidence="9" id="KW-0902">Two-component regulatory system</keyword>
<feature type="coiled-coil region" evidence="10">
    <location>
        <begin position="406"/>
        <end position="433"/>
    </location>
</feature>
<evidence type="ECO:0000256" key="7">
    <source>
        <dbReference type="ARBA" id="ARBA00022777"/>
    </source>
</evidence>
<feature type="domain" description="Histidine kinase" evidence="12">
    <location>
        <begin position="466"/>
        <end position="675"/>
    </location>
</feature>
<dbReference type="InterPro" id="IPR003660">
    <property type="entry name" value="HAMP_dom"/>
</dbReference>
<dbReference type="CDD" id="cd00082">
    <property type="entry name" value="HisKA"/>
    <property type="match status" value="1"/>
</dbReference>
<reference evidence="14" key="1">
    <citation type="submission" date="2022-07" db="EMBL/GenBank/DDBJ databases">
        <title>Diversity of ethanolamine utilization by human commensal Escherichia coli.</title>
        <authorList>
            <person name="Jubelin G."/>
        </authorList>
    </citation>
    <scope>NUCLEOTIDE SEQUENCE</scope>
    <source>
        <strain evidence="14">S1</strain>
    </source>
</reference>
<dbReference type="GO" id="GO:0005886">
    <property type="term" value="C:plasma membrane"/>
    <property type="evidence" value="ECO:0007669"/>
    <property type="project" value="UniProtKB-SubCell"/>
</dbReference>
<gene>
    <name evidence="14" type="ORF">NVV43_05670</name>
</gene>
<dbReference type="EC" id="2.7.13.3" evidence="3"/>
<dbReference type="InterPro" id="IPR003594">
    <property type="entry name" value="HATPase_dom"/>
</dbReference>
<dbReference type="Gene3D" id="6.10.340.10">
    <property type="match status" value="1"/>
</dbReference>
<dbReference type="SUPFAM" id="SSF55874">
    <property type="entry name" value="ATPase domain of HSP90 chaperone/DNA topoisomerase II/histidine kinase"/>
    <property type="match status" value="1"/>
</dbReference>
<comment type="subcellular location">
    <subcellularLocation>
        <location evidence="2">Cell inner membrane</location>
        <topology evidence="2">Multi-pass membrane protein</topology>
    </subcellularLocation>
</comment>
<dbReference type="EMBL" id="JANPXH010000003">
    <property type="protein sequence ID" value="MCR6675095.1"/>
    <property type="molecule type" value="Genomic_DNA"/>
</dbReference>
<dbReference type="PIRSF" id="PIRSF037119">
    <property type="entry name" value="STHK_PgtB"/>
    <property type="match status" value="1"/>
</dbReference>
<dbReference type="CDD" id="cd06225">
    <property type="entry name" value="HAMP"/>
    <property type="match status" value="1"/>
</dbReference>
<dbReference type="Pfam" id="PF00672">
    <property type="entry name" value="HAMP"/>
    <property type="match status" value="1"/>
</dbReference>
<keyword evidence="11" id="KW-1133">Transmembrane helix</keyword>
<evidence type="ECO:0000256" key="8">
    <source>
        <dbReference type="ARBA" id="ARBA00022840"/>
    </source>
</evidence>
<evidence type="ECO:0000256" key="9">
    <source>
        <dbReference type="ARBA" id="ARBA00023012"/>
    </source>
</evidence>
<evidence type="ECO:0000256" key="11">
    <source>
        <dbReference type="SAM" id="Phobius"/>
    </source>
</evidence>
<dbReference type="PANTHER" id="PTHR43065:SF16">
    <property type="entry name" value="SENSORY HISTIDINE KINASE_PHOSPHATASE NTRB"/>
    <property type="match status" value="1"/>
</dbReference>
<evidence type="ECO:0000256" key="3">
    <source>
        <dbReference type="ARBA" id="ARBA00012438"/>
    </source>
</evidence>
<dbReference type="InterPro" id="IPR003661">
    <property type="entry name" value="HisK_dim/P_dom"/>
</dbReference>
<dbReference type="Pfam" id="PF00512">
    <property type="entry name" value="HisKA"/>
    <property type="match status" value="1"/>
</dbReference>
<keyword evidence="10" id="KW-0175">Coiled coil</keyword>
<dbReference type="Gene3D" id="3.30.565.10">
    <property type="entry name" value="Histidine kinase-like ATPase, C-terminal domain"/>
    <property type="match status" value="1"/>
</dbReference>
<feature type="transmembrane region" description="Helical" evidence="11">
    <location>
        <begin position="350"/>
        <end position="374"/>
    </location>
</feature>
<dbReference type="Pfam" id="PF02518">
    <property type="entry name" value="HATPase_c"/>
    <property type="match status" value="1"/>
</dbReference>
<dbReference type="GO" id="GO:0005524">
    <property type="term" value="F:ATP binding"/>
    <property type="evidence" value="ECO:0007669"/>
    <property type="project" value="UniProtKB-KW"/>
</dbReference>
<evidence type="ECO:0000313" key="15">
    <source>
        <dbReference type="Proteomes" id="UP001206878"/>
    </source>
</evidence>
<keyword evidence="5" id="KW-0808">Transferase</keyword>
<dbReference type="InterPro" id="IPR005467">
    <property type="entry name" value="His_kinase_dom"/>
</dbReference>
<keyword evidence="8 14" id="KW-0067">ATP-binding</keyword>
<keyword evidence="6" id="KW-0547">Nucleotide-binding</keyword>
<dbReference type="SMART" id="SM00387">
    <property type="entry name" value="HATPase_c"/>
    <property type="match status" value="1"/>
</dbReference>
<proteinExistence type="predicted"/>
<dbReference type="Proteomes" id="UP001206878">
    <property type="component" value="Unassembled WGS sequence"/>
</dbReference>
<evidence type="ECO:0000256" key="1">
    <source>
        <dbReference type="ARBA" id="ARBA00000085"/>
    </source>
</evidence>
<dbReference type="GO" id="GO:0000155">
    <property type="term" value="F:phosphorelay sensor kinase activity"/>
    <property type="evidence" value="ECO:0007669"/>
    <property type="project" value="InterPro"/>
</dbReference>
<feature type="domain" description="HAMP" evidence="13">
    <location>
        <begin position="377"/>
        <end position="428"/>
    </location>
</feature>
<dbReference type="InterPro" id="IPR036097">
    <property type="entry name" value="HisK_dim/P_sf"/>
</dbReference>
<dbReference type="PANTHER" id="PTHR43065">
    <property type="entry name" value="SENSOR HISTIDINE KINASE"/>
    <property type="match status" value="1"/>
</dbReference>
<dbReference type="InterPro" id="IPR036890">
    <property type="entry name" value="HATPase_C_sf"/>
</dbReference>
<evidence type="ECO:0000313" key="14">
    <source>
        <dbReference type="EMBL" id="MCR6675095.1"/>
    </source>
</evidence>
<evidence type="ECO:0000256" key="2">
    <source>
        <dbReference type="ARBA" id="ARBA00004429"/>
    </source>
</evidence>
<dbReference type="InterPro" id="IPR017116">
    <property type="entry name" value="Sig_transdc_His_kinase_PgtB"/>
</dbReference>
<evidence type="ECO:0000256" key="5">
    <source>
        <dbReference type="ARBA" id="ARBA00022679"/>
    </source>
</evidence>
<dbReference type="SMART" id="SM00388">
    <property type="entry name" value="HisKA"/>
    <property type="match status" value="1"/>
</dbReference>
<dbReference type="AlphaFoldDB" id="A0AAW5MH77"/>
<keyword evidence="11" id="KW-0812">Transmembrane</keyword>
<evidence type="ECO:0000256" key="6">
    <source>
        <dbReference type="ARBA" id="ARBA00022741"/>
    </source>
</evidence>
<dbReference type="SMART" id="SM00304">
    <property type="entry name" value="HAMP"/>
    <property type="match status" value="1"/>
</dbReference>
<evidence type="ECO:0000259" key="13">
    <source>
        <dbReference type="PROSITE" id="PS50885"/>
    </source>
</evidence>
<dbReference type="PROSITE" id="PS50109">
    <property type="entry name" value="HIS_KIN"/>
    <property type="match status" value="1"/>
</dbReference>
<evidence type="ECO:0000256" key="10">
    <source>
        <dbReference type="SAM" id="Coils"/>
    </source>
</evidence>
<comment type="catalytic activity">
    <reaction evidence="1">
        <text>ATP + protein L-histidine = ADP + protein N-phospho-L-histidine.</text>
        <dbReference type="EC" id="2.7.13.3"/>
    </reaction>
</comment>